<feature type="modified residue" description="4-aspartylphosphate" evidence="2">
    <location>
        <position position="54"/>
    </location>
</feature>
<name>A0ABT9VV59_9BACI</name>
<dbReference type="InterPro" id="IPR001789">
    <property type="entry name" value="Sig_transdc_resp-reg_receiver"/>
</dbReference>
<dbReference type="InterPro" id="IPR005471">
    <property type="entry name" value="Tscrpt_reg_IclR_N"/>
</dbReference>
<proteinExistence type="predicted"/>
<dbReference type="InterPro" id="IPR036390">
    <property type="entry name" value="WH_DNA-bd_sf"/>
</dbReference>
<dbReference type="RefSeq" id="WP_307391131.1">
    <property type="nucleotide sequence ID" value="NZ_BAAADK010000010.1"/>
</dbReference>
<sequence length="220" mass="25086">MTKKKILIIDDDKDTRYTFQEICSFAEWNPILASDGRQGVQLYLSENPDLILIDYHMPEMNGLQTLKTIRQMDQTVPVMVLTVDERQSLADQFLAAGANDFALKPIKAIDMISRIKVHLRMVAMSEQNTKEEESEPQDEGSTVQFESLLSKGISKQTLEVILEYLESEARPITIEQVSEGTGISYATVHRYLNHLLQEGVVKTRMDYGSVGRPKNKYIRE</sequence>
<dbReference type="SMART" id="SM00448">
    <property type="entry name" value="REC"/>
    <property type="match status" value="1"/>
</dbReference>
<reference evidence="4 5" key="1">
    <citation type="submission" date="2023-07" db="EMBL/GenBank/DDBJ databases">
        <title>Genomic Encyclopedia of Type Strains, Phase IV (KMG-IV): sequencing the most valuable type-strain genomes for metagenomic binning, comparative biology and taxonomic classification.</title>
        <authorList>
            <person name="Goeker M."/>
        </authorList>
    </citation>
    <scope>NUCLEOTIDE SEQUENCE [LARGE SCALE GENOMIC DNA]</scope>
    <source>
        <strain evidence="4 5">DSM 12751</strain>
    </source>
</reference>
<evidence type="ECO:0000256" key="1">
    <source>
        <dbReference type="ARBA" id="ARBA00023012"/>
    </source>
</evidence>
<feature type="domain" description="Response regulatory" evidence="3">
    <location>
        <begin position="5"/>
        <end position="119"/>
    </location>
</feature>
<protein>
    <submittedName>
        <fullName evidence="4">Two-component system response regulator DctR</fullName>
    </submittedName>
</protein>
<dbReference type="PANTHER" id="PTHR45526">
    <property type="entry name" value="TRANSCRIPTIONAL REGULATORY PROTEIN DPIA"/>
    <property type="match status" value="1"/>
</dbReference>
<gene>
    <name evidence="4" type="ORF">J2S11_000761</name>
</gene>
<evidence type="ECO:0000259" key="3">
    <source>
        <dbReference type="PROSITE" id="PS50110"/>
    </source>
</evidence>
<dbReference type="Pfam" id="PF00072">
    <property type="entry name" value="Response_reg"/>
    <property type="match status" value="1"/>
</dbReference>
<keyword evidence="5" id="KW-1185">Reference proteome</keyword>
<dbReference type="InterPro" id="IPR011006">
    <property type="entry name" value="CheY-like_superfamily"/>
</dbReference>
<keyword evidence="2" id="KW-0597">Phosphoprotein</keyword>
<dbReference type="PROSITE" id="PS50110">
    <property type="entry name" value="RESPONSE_REGULATORY"/>
    <property type="match status" value="1"/>
</dbReference>
<dbReference type="SUPFAM" id="SSF52172">
    <property type="entry name" value="CheY-like"/>
    <property type="match status" value="1"/>
</dbReference>
<dbReference type="PANTHER" id="PTHR45526:SF1">
    <property type="entry name" value="TRANSCRIPTIONAL REGULATORY PROTEIN DCUR-RELATED"/>
    <property type="match status" value="1"/>
</dbReference>
<dbReference type="Pfam" id="PF09339">
    <property type="entry name" value="HTH_IclR"/>
    <property type="match status" value="1"/>
</dbReference>
<dbReference type="Proteomes" id="UP001235840">
    <property type="component" value="Unassembled WGS sequence"/>
</dbReference>
<dbReference type="InterPro" id="IPR051271">
    <property type="entry name" value="2C-system_Tx_regulators"/>
</dbReference>
<keyword evidence="1" id="KW-0902">Two-component regulatory system</keyword>
<evidence type="ECO:0000256" key="2">
    <source>
        <dbReference type="PROSITE-ProRule" id="PRU00169"/>
    </source>
</evidence>
<dbReference type="SUPFAM" id="SSF46785">
    <property type="entry name" value="Winged helix' DNA-binding domain"/>
    <property type="match status" value="1"/>
</dbReference>
<dbReference type="EMBL" id="JAUSTY010000003">
    <property type="protein sequence ID" value="MDQ0164861.1"/>
    <property type="molecule type" value="Genomic_DNA"/>
</dbReference>
<organism evidence="4 5">
    <name type="scientific">Caldalkalibacillus horti</name>
    <dbReference type="NCBI Taxonomy" id="77523"/>
    <lineage>
        <taxon>Bacteria</taxon>
        <taxon>Bacillati</taxon>
        <taxon>Bacillota</taxon>
        <taxon>Bacilli</taxon>
        <taxon>Bacillales</taxon>
        <taxon>Bacillaceae</taxon>
        <taxon>Caldalkalibacillus</taxon>
    </lineage>
</organism>
<dbReference type="InterPro" id="IPR036388">
    <property type="entry name" value="WH-like_DNA-bd_sf"/>
</dbReference>
<dbReference type="Gene3D" id="1.10.10.10">
    <property type="entry name" value="Winged helix-like DNA-binding domain superfamily/Winged helix DNA-binding domain"/>
    <property type="match status" value="1"/>
</dbReference>
<comment type="caution">
    <text evidence="4">The sequence shown here is derived from an EMBL/GenBank/DDBJ whole genome shotgun (WGS) entry which is preliminary data.</text>
</comment>
<dbReference type="Gene3D" id="3.40.50.2300">
    <property type="match status" value="1"/>
</dbReference>
<evidence type="ECO:0000313" key="4">
    <source>
        <dbReference type="EMBL" id="MDQ0164861.1"/>
    </source>
</evidence>
<evidence type="ECO:0000313" key="5">
    <source>
        <dbReference type="Proteomes" id="UP001235840"/>
    </source>
</evidence>
<accession>A0ABT9VV59</accession>